<gene>
    <name evidence="3" type="ORF">FA047_02230</name>
</gene>
<keyword evidence="2" id="KW-0732">Signal</keyword>
<feature type="compositionally biased region" description="Polar residues" evidence="1">
    <location>
        <begin position="199"/>
        <end position="208"/>
    </location>
</feature>
<accession>A0A4U1CQ52</accession>
<comment type="caution">
    <text evidence="3">The sequence shown here is derived from an EMBL/GenBank/DDBJ whole genome shotgun (WGS) entry which is preliminary data.</text>
</comment>
<protein>
    <submittedName>
        <fullName evidence="3">Uncharacterized protein</fullName>
    </submittedName>
</protein>
<dbReference type="AlphaFoldDB" id="A0A4U1CQ52"/>
<feature type="chain" id="PRO_5020781417" evidence="2">
    <location>
        <begin position="20"/>
        <end position="208"/>
    </location>
</feature>
<keyword evidence="4" id="KW-1185">Reference proteome</keyword>
<feature type="signal peptide" evidence="2">
    <location>
        <begin position="1"/>
        <end position="19"/>
    </location>
</feature>
<dbReference type="OrthoDB" id="772781at2"/>
<sequence length="208" mass="23602">MKKYIFYIVLMSLSYVGLAQELTPPQVEGYVSGSTIKVGFPFAIKGVPFSQIPGSVWYSHGRVIAELQMSYYMEGDDKMYVTKLVKSVNPRQTVGSWALADFKIEPKPYPIPNRNVVSEKTTYLLSVYQNNNYKSSKMWYANIVLINPIIRPQNIPDQKLGSEIILPKIPDQKKGPIKVHPKDKVILNPQPIPPKIKSNKYSGQLNKQ</sequence>
<organism evidence="3 4">
    <name type="scientific">Pedobacter frigoris</name>
    <dbReference type="NCBI Taxonomy" id="2571272"/>
    <lineage>
        <taxon>Bacteria</taxon>
        <taxon>Pseudomonadati</taxon>
        <taxon>Bacteroidota</taxon>
        <taxon>Sphingobacteriia</taxon>
        <taxon>Sphingobacteriales</taxon>
        <taxon>Sphingobacteriaceae</taxon>
        <taxon>Pedobacter</taxon>
    </lineage>
</organism>
<dbReference type="EMBL" id="SWBQ01000001">
    <property type="protein sequence ID" value="TKC08935.1"/>
    <property type="molecule type" value="Genomic_DNA"/>
</dbReference>
<evidence type="ECO:0000313" key="4">
    <source>
        <dbReference type="Proteomes" id="UP000307244"/>
    </source>
</evidence>
<dbReference type="RefSeq" id="WP_136834353.1">
    <property type="nucleotide sequence ID" value="NZ_SWBQ01000001.1"/>
</dbReference>
<dbReference type="Proteomes" id="UP000307244">
    <property type="component" value="Unassembled WGS sequence"/>
</dbReference>
<name>A0A4U1CQ52_9SPHI</name>
<feature type="region of interest" description="Disordered" evidence="1">
    <location>
        <begin position="172"/>
        <end position="208"/>
    </location>
</feature>
<evidence type="ECO:0000313" key="3">
    <source>
        <dbReference type="EMBL" id="TKC08935.1"/>
    </source>
</evidence>
<evidence type="ECO:0000256" key="1">
    <source>
        <dbReference type="SAM" id="MobiDB-lite"/>
    </source>
</evidence>
<feature type="compositionally biased region" description="Basic and acidic residues" evidence="1">
    <location>
        <begin position="172"/>
        <end position="185"/>
    </location>
</feature>
<evidence type="ECO:0000256" key="2">
    <source>
        <dbReference type="SAM" id="SignalP"/>
    </source>
</evidence>
<reference evidence="3 4" key="1">
    <citation type="submission" date="2019-04" db="EMBL/GenBank/DDBJ databases">
        <title>Pedobacter sp. RP-3-15 sp. nov., isolated from Arctic soil.</title>
        <authorList>
            <person name="Dahal R.H."/>
            <person name="Kim D.-U."/>
        </authorList>
    </citation>
    <scope>NUCLEOTIDE SEQUENCE [LARGE SCALE GENOMIC DNA]</scope>
    <source>
        <strain evidence="3 4">RP-3-15</strain>
    </source>
</reference>
<proteinExistence type="predicted"/>